<evidence type="ECO:0000313" key="4">
    <source>
        <dbReference type="EMBL" id="AMB94278.1"/>
    </source>
</evidence>
<reference evidence="6" key="2">
    <citation type="submission" date="2016-01" db="EMBL/GenBank/DDBJ databases">
        <title>Six Aerococcus type strain genome sequencing and assembly using PacBio and Illumina Hiseq.</title>
        <authorList>
            <person name="Carkaci D."/>
            <person name="Dargis R."/>
            <person name="Nielsen X.C."/>
            <person name="Skovgaard O."/>
            <person name="Fuursted K."/>
            <person name="Christensen J.J."/>
        </authorList>
    </citation>
    <scope>NUCLEOTIDE SEQUENCE [LARGE SCALE GENOMIC DNA]</scope>
    <source>
        <strain evidence="6">CCUG43001</strain>
    </source>
</reference>
<dbReference type="PANTHER" id="PTHR33392:SF6">
    <property type="entry name" value="POLYISOPRENYL-TEICHOIC ACID--PEPTIDOGLYCAN TEICHOIC ACID TRANSFERASE TAGU"/>
    <property type="match status" value="1"/>
</dbReference>
<evidence type="ECO:0000256" key="2">
    <source>
        <dbReference type="SAM" id="MobiDB-lite"/>
    </source>
</evidence>
<dbReference type="PANTHER" id="PTHR33392">
    <property type="entry name" value="POLYISOPRENYL-TEICHOIC ACID--PEPTIDOGLYCAN TEICHOIC ACID TRANSFERASE TAGU"/>
    <property type="match status" value="1"/>
</dbReference>
<name>A0A0X8FBH9_9LACT</name>
<dbReference type="InterPro" id="IPR050922">
    <property type="entry name" value="LytR/CpsA/Psr_CW_biosynth"/>
</dbReference>
<dbReference type="InterPro" id="IPR002048">
    <property type="entry name" value="EF_hand_dom"/>
</dbReference>
<proteinExistence type="inferred from homology"/>
<dbReference type="GeneID" id="92903550"/>
<gene>
    <name evidence="4" type="ORF">AWM72_05650</name>
    <name evidence="5" type="ORF">CYJ28_04885</name>
</gene>
<dbReference type="RefSeq" id="WP_067974592.1">
    <property type="nucleotide sequence ID" value="NZ_CAJHKM010000001.1"/>
</dbReference>
<keyword evidence="6" id="KW-1185">Reference proteome</keyword>
<dbReference type="PROSITE" id="PS50222">
    <property type="entry name" value="EF_HAND_2"/>
    <property type="match status" value="1"/>
</dbReference>
<dbReference type="KEGG" id="asan:AWM72_05650"/>
<feature type="region of interest" description="Disordered" evidence="2">
    <location>
        <begin position="425"/>
        <end position="484"/>
    </location>
</feature>
<accession>A0A0X8FBH9</accession>
<dbReference type="InterPro" id="IPR004474">
    <property type="entry name" value="LytR_CpsA_psr"/>
</dbReference>
<dbReference type="EMBL" id="CP014160">
    <property type="protein sequence ID" value="AMB94278.1"/>
    <property type="molecule type" value="Genomic_DNA"/>
</dbReference>
<dbReference type="Proteomes" id="UP000234239">
    <property type="component" value="Unassembled WGS sequence"/>
</dbReference>
<evidence type="ECO:0000313" key="7">
    <source>
        <dbReference type="Proteomes" id="UP000234239"/>
    </source>
</evidence>
<dbReference type="Proteomes" id="UP000069912">
    <property type="component" value="Chromosome"/>
</dbReference>
<dbReference type="EMBL" id="PKGY01000002">
    <property type="protein sequence ID" value="PKZ22454.1"/>
    <property type="molecule type" value="Genomic_DNA"/>
</dbReference>
<dbReference type="OrthoDB" id="27330at2"/>
<evidence type="ECO:0000313" key="6">
    <source>
        <dbReference type="Proteomes" id="UP000069912"/>
    </source>
</evidence>
<evidence type="ECO:0000256" key="1">
    <source>
        <dbReference type="ARBA" id="ARBA00006068"/>
    </source>
</evidence>
<feature type="domain" description="EF-hand" evidence="3">
    <location>
        <begin position="336"/>
        <end position="371"/>
    </location>
</feature>
<dbReference type="Pfam" id="PF03816">
    <property type="entry name" value="LytR_cpsA_psr"/>
    <property type="match status" value="1"/>
</dbReference>
<evidence type="ECO:0000259" key="3">
    <source>
        <dbReference type="PROSITE" id="PS50222"/>
    </source>
</evidence>
<dbReference type="InterPro" id="IPR018247">
    <property type="entry name" value="EF_Hand_1_Ca_BS"/>
</dbReference>
<evidence type="ECO:0000313" key="5">
    <source>
        <dbReference type="EMBL" id="PKZ22454.1"/>
    </source>
</evidence>
<dbReference type="Gene3D" id="3.40.630.190">
    <property type="entry name" value="LCP protein"/>
    <property type="match status" value="1"/>
</dbReference>
<comment type="similarity">
    <text evidence="1">Belongs to the LytR/CpsA/Psr (LCP) family.</text>
</comment>
<organism evidence="4 6">
    <name type="scientific">Aerococcus sanguinicola</name>
    <dbReference type="NCBI Taxonomy" id="119206"/>
    <lineage>
        <taxon>Bacteria</taxon>
        <taxon>Bacillati</taxon>
        <taxon>Bacillota</taxon>
        <taxon>Bacilli</taxon>
        <taxon>Lactobacillales</taxon>
        <taxon>Aerococcaceae</taxon>
        <taxon>Aerococcus</taxon>
    </lineage>
</organism>
<reference evidence="4 6" key="1">
    <citation type="journal article" date="2016" name="Genome Announc.">
        <title>Complete Genome Sequences of Aerococcus christensenii CCUG 28831T, Aerococcus sanguinicola CCUG 43001T, Aerococcus urinae CCUG 36881T, Aerococcus urinaeequi CCUG 28094T, Aerococcus urinaehominis CCUG 42038 BT, and Aerococcus viridans CCUG 4311T.</title>
        <authorList>
            <person name="Carkaci D."/>
            <person name="Dargis R."/>
            <person name="Nielsen X.C."/>
            <person name="Skovgaard O."/>
            <person name="Fuursted K."/>
            <person name="Christensen J.J."/>
        </authorList>
    </citation>
    <scope>NUCLEOTIDE SEQUENCE [LARGE SCALE GENOMIC DNA]</scope>
    <source>
        <strain evidence="4 6">CCUG43001</strain>
    </source>
</reference>
<reference evidence="5 7" key="3">
    <citation type="submission" date="2017-12" db="EMBL/GenBank/DDBJ databases">
        <title>Phylogenetic diversity of female urinary microbiome.</title>
        <authorList>
            <person name="Thomas-White K."/>
            <person name="Wolfe A.J."/>
        </authorList>
    </citation>
    <scope>NUCLEOTIDE SEQUENCE [LARGE SCALE GENOMIC DNA]</scope>
    <source>
        <strain evidence="5 7">UMB0139</strain>
    </source>
</reference>
<dbReference type="NCBIfam" id="TIGR00350">
    <property type="entry name" value="lytR_cpsA_psr"/>
    <property type="match status" value="1"/>
</dbReference>
<dbReference type="GO" id="GO:0005509">
    <property type="term" value="F:calcium ion binding"/>
    <property type="evidence" value="ECO:0007669"/>
    <property type="project" value="InterPro"/>
</dbReference>
<protein>
    <submittedName>
        <fullName evidence="5">Transcriptional regulator</fullName>
    </submittedName>
</protein>
<dbReference type="PROSITE" id="PS00018">
    <property type="entry name" value="EF_HAND_1"/>
    <property type="match status" value="1"/>
</dbReference>
<dbReference type="AlphaFoldDB" id="A0A0X8FBH9"/>
<sequence length="484" mass="54061">MDEDKYLARRERRRSKTLKKKRPGCFILLGLLLILLALAGFGAYKFYGSLSQFTNSIYQRVARDNMRDANVSLRKGEPVSILLAGIDNGALFYKDVPDGRSDVMMVITIDPENKKSQLLSVPRDALGPMDRTDDFDKLNHAYMDYGIKGTINSLQRYLDLPIDYYVEVNMKGFIDIIDGMGGIEITPNQTFTQNGAKFEEGVTRTLTGEEAIHYVRMRKADPEGDIGREKRQQQLVKAVIDKVLTLDTITNFREIMAALGNNLKTDLSLNDMMALQKNYLPALASIERLVFKDHQDLNLDFGYYLLVPEKERREMSNKLRANLGLGPTQKVIVYPPSYGVVNRYFRVIDEDEDGQISDDDLLTSASDYTIADLKERIHKASMKQGINYFEDVYMDDEGVMQPSLLYTPKDQMLLQANQLKRADRFGGSIDSSEGSGGQVPLESGQGLGPVDQGPSALPGSSGLVDPSLTAPSTGSEETGTEYAY</sequence>